<evidence type="ECO:0000256" key="1">
    <source>
        <dbReference type="ARBA" id="ARBA00004651"/>
    </source>
</evidence>
<dbReference type="InterPro" id="IPR002781">
    <property type="entry name" value="TM_pro_TauE-like"/>
</dbReference>
<feature type="transmembrane region" description="Helical" evidence="8">
    <location>
        <begin position="105"/>
        <end position="125"/>
    </location>
</feature>
<protein>
    <recommendedName>
        <fullName evidence="8">Probable membrane transporter protein</fullName>
    </recommendedName>
</protein>
<dbReference type="Proteomes" id="UP001230253">
    <property type="component" value="Unassembled WGS sequence"/>
</dbReference>
<keyword evidence="10" id="KW-1185">Reference proteome</keyword>
<dbReference type="RefSeq" id="WP_307154256.1">
    <property type="nucleotide sequence ID" value="NZ_JAUSUK010000002.1"/>
</dbReference>
<reference evidence="9 10" key="1">
    <citation type="submission" date="2023-07" db="EMBL/GenBank/DDBJ databases">
        <title>Genomic Encyclopedia of Type Strains, Phase IV (KMG-IV): sequencing the most valuable type-strain genomes for metagenomic binning, comparative biology and taxonomic classification.</title>
        <authorList>
            <person name="Goeker M."/>
        </authorList>
    </citation>
    <scope>NUCLEOTIDE SEQUENCE [LARGE SCALE GENOMIC DNA]</scope>
    <source>
        <strain evidence="9 10">DSM 11549</strain>
    </source>
</reference>
<evidence type="ECO:0000313" key="10">
    <source>
        <dbReference type="Proteomes" id="UP001230253"/>
    </source>
</evidence>
<keyword evidence="7 8" id="KW-0472">Membrane</keyword>
<keyword evidence="3" id="KW-0813">Transport</keyword>
<evidence type="ECO:0000256" key="3">
    <source>
        <dbReference type="ARBA" id="ARBA00022448"/>
    </source>
</evidence>
<name>A0ABU0C690_9BRAD</name>
<feature type="transmembrane region" description="Helical" evidence="8">
    <location>
        <begin position="229"/>
        <end position="249"/>
    </location>
</feature>
<evidence type="ECO:0000256" key="2">
    <source>
        <dbReference type="ARBA" id="ARBA00009142"/>
    </source>
</evidence>
<feature type="transmembrane region" description="Helical" evidence="8">
    <location>
        <begin position="200"/>
        <end position="217"/>
    </location>
</feature>
<proteinExistence type="inferred from homology"/>
<organism evidence="9 10">
    <name type="scientific">Rhodopseudomonas julia</name>
    <dbReference type="NCBI Taxonomy" id="200617"/>
    <lineage>
        <taxon>Bacteria</taxon>
        <taxon>Pseudomonadati</taxon>
        <taxon>Pseudomonadota</taxon>
        <taxon>Alphaproteobacteria</taxon>
        <taxon>Hyphomicrobiales</taxon>
        <taxon>Nitrobacteraceae</taxon>
        <taxon>Rhodopseudomonas</taxon>
    </lineage>
</organism>
<evidence type="ECO:0000256" key="4">
    <source>
        <dbReference type="ARBA" id="ARBA00022475"/>
    </source>
</evidence>
<keyword evidence="5 8" id="KW-0812">Transmembrane</keyword>
<accession>A0ABU0C690</accession>
<evidence type="ECO:0000256" key="7">
    <source>
        <dbReference type="ARBA" id="ARBA00023136"/>
    </source>
</evidence>
<feature type="transmembrane region" description="Helical" evidence="8">
    <location>
        <begin position="79"/>
        <end position="98"/>
    </location>
</feature>
<keyword evidence="6 8" id="KW-1133">Transmembrane helix</keyword>
<dbReference type="InterPro" id="IPR052017">
    <property type="entry name" value="TSUP"/>
</dbReference>
<feature type="transmembrane region" description="Helical" evidence="8">
    <location>
        <begin position="12"/>
        <end position="31"/>
    </location>
</feature>
<dbReference type="PANTHER" id="PTHR30269">
    <property type="entry name" value="TRANSMEMBRANE PROTEIN YFCA"/>
    <property type="match status" value="1"/>
</dbReference>
<evidence type="ECO:0000256" key="6">
    <source>
        <dbReference type="ARBA" id="ARBA00022989"/>
    </source>
</evidence>
<keyword evidence="4 8" id="KW-1003">Cell membrane</keyword>
<dbReference type="Pfam" id="PF01925">
    <property type="entry name" value="TauE"/>
    <property type="match status" value="1"/>
</dbReference>
<dbReference type="EMBL" id="JAUSUK010000002">
    <property type="protein sequence ID" value="MDQ0326026.1"/>
    <property type="molecule type" value="Genomic_DNA"/>
</dbReference>
<dbReference type="PANTHER" id="PTHR30269:SF37">
    <property type="entry name" value="MEMBRANE TRANSPORTER PROTEIN"/>
    <property type="match status" value="1"/>
</dbReference>
<gene>
    <name evidence="9" type="ORF">J2R99_001895</name>
</gene>
<comment type="caution">
    <text evidence="9">The sequence shown here is derived from an EMBL/GenBank/DDBJ whole genome shotgun (WGS) entry which is preliminary data.</text>
</comment>
<comment type="subcellular location">
    <subcellularLocation>
        <location evidence="1 8">Cell membrane</location>
        <topology evidence="1 8">Multi-pass membrane protein</topology>
    </subcellularLocation>
</comment>
<feature type="transmembrane region" description="Helical" evidence="8">
    <location>
        <begin position="137"/>
        <end position="161"/>
    </location>
</feature>
<evidence type="ECO:0000313" key="9">
    <source>
        <dbReference type="EMBL" id="MDQ0326026.1"/>
    </source>
</evidence>
<sequence length="254" mass="26160">MVEKFLTVAGDPATLSLTLVVLVAGTVRGFAGFGAGLVFVPFAGSLIGPRAAVIVLWAIDSLPTLPILIPALRVCNYRSVLPAAGGVALCAPFGAYLLATADPLVLRWGMSGVVLALVVLLGSGLRFTGPRRPASAFGVGMLSGLLGGATQLSGPPVVVYWMSGHEAAAEIRANLIVFFALSTVITGLSFWANGIFSEAALMRAAIAAPVYFVALILGQKMFGFASEKVFRRVALGLIVAAAIMASPAFDGVLR</sequence>
<comment type="similarity">
    <text evidence="2 8">Belongs to the 4-toluene sulfonate uptake permease (TSUP) (TC 2.A.102) family.</text>
</comment>
<evidence type="ECO:0000256" key="5">
    <source>
        <dbReference type="ARBA" id="ARBA00022692"/>
    </source>
</evidence>
<feature type="transmembrane region" description="Helical" evidence="8">
    <location>
        <begin position="173"/>
        <end position="194"/>
    </location>
</feature>
<evidence type="ECO:0000256" key="8">
    <source>
        <dbReference type="RuleBase" id="RU363041"/>
    </source>
</evidence>